<reference evidence="2 3" key="1">
    <citation type="journal article" date="2019" name="Fungal Biol. Biotechnol.">
        <title>Draft genome sequence of fastidious pathogen Ceratobasidium theobromae, which causes vascular-streak dieback in Theobroma cacao.</title>
        <authorList>
            <person name="Ali S.S."/>
            <person name="Asman A."/>
            <person name="Shao J."/>
            <person name="Firmansyah A.P."/>
            <person name="Susilo A.W."/>
            <person name="Rosmana A."/>
            <person name="McMahon P."/>
            <person name="Junaid M."/>
            <person name="Guest D."/>
            <person name="Kheng T.Y."/>
            <person name="Meinhardt L.W."/>
            <person name="Bailey B.A."/>
        </authorList>
    </citation>
    <scope>NUCLEOTIDE SEQUENCE [LARGE SCALE GENOMIC DNA]</scope>
    <source>
        <strain evidence="2 3">CT2</strain>
    </source>
</reference>
<keyword evidence="3" id="KW-1185">Reference proteome</keyword>
<evidence type="ECO:0000313" key="3">
    <source>
        <dbReference type="Proteomes" id="UP000383932"/>
    </source>
</evidence>
<feature type="coiled-coil region" evidence="1">
    <location>
        <begin position="280"/>
        <end position="342"/>
    </location>
</feature>
<dbReference type="EMBL" id="SSOP01000046">
    <property type="protein sequence ID" value="KAB5593089.1"/>
    <property type="molecule type" value="Genomic_DNA"/>
</dbReference>
<dbReference type="OrthoDB" id="3222645at2759"/>
<sequence>MRVTVVFSKLMRLLRGHKPTPAIEREIQLLAARPEEDELAPWDEKDRLTVDHPVLIFGRFRSAKMDFMEGARARAATKIDPILAAKDITVKWANVAERTFKLICTPGFDNPDKSNLEVFENLVNHLLTEKLKPGVIGLIYIHHARDPLQSRALRQNLNVLFNLIVGKSCFPRLTILVVPGDSGPLAHCVSVVAEMETTTFQAVKEAGARFMISRFDQGDISNILGKLATLKPIQLEIQKGVAGDVRGKIEVTLGYCEADSMKLHLKRQQELVDQKYRPKLEKLQKQLNDAELNLKSYHSAYKQIEDELRRRQDDVDNLRVKLKQTQLEYSSLRSQLQLQENTEQSEVVQSLKDLNRTIDDIGRSLSEYLFDKYVTDAFEKDSSEVTSLDARNIEGLRALFGHVEGKTSLVSSSTGAGVMVEDFFDYGVRSLLCAFLCRQVFNTFHPAVDAPSNSLVGEMYQDIQRREPQAVSAKWRTNTFKSIYRPENDEAIMSQIVKLATDFSNDNLMAFFQAFFGEDRSIEFEGKQFNQLCDLFRAAWDWNAKLKGEVIVLGDFYQTCFDFSTPFDPNYMEEFEPRGKGSNDTVLGTLALGLVSTRAVGGGNPPEVTVVCKATVATEKTVYD</sequence>
<dbReference type="AlphaFoldDB" id="A0A5N5QN66"/>
<protein>
    <submittedName>
        <fullName evidence="2">Uncharacterized protein</fullName>
    </submittedName>
</protein>
<dbReference type="Proteomes" id="UP000383932">
    <property type="component" value="Unassembled WGS sequence"/>
</dbReference>
<gene>
    <name evidence="2" type="ORF">CTheo_3471</name>
</gene>
<evidence type="ECO:0000313" key="2">
    <source>
        <dbReference type="EMBL" id="KAB5593089.1"/>
    </source>
</evidence>
<evidence type="ECO:0000256" key="1">
    <source>
        <dbReference type="SAM" id="Coils"/>
    </source>
</evidence>
<accession>A0A5N5QN66</accession>
<proteinExistence type="predicted"/>
<keyword evidence="1" id="KW-0175">Coiled coil</keyword>
<organism evidence="2 3">
    <name type="scientific">Ceratobasidium theobromae</name>
    <dbReference type="NCBI Taxonomy" id="1582974"/>
    <lineage>
        <taxon>Eukaryota</taxon>
        <taxon>Fungi</taxon>
        <taxon>Dikarya</taxon>
        <taxon>Basidiomycota</taxon>
        <taxon>Agaricomycotina</taxon>
        <taxon>Agaricomycetes</taxon>
        <taxon>Cantharellales</taxon>
        <taxon>Ceratobasidiaceae</taxon>
        <taxon>Ceratobasidium</taxon>
    </lineage>
</organism>
<comment type="caution">
    <text evidence="2">The sequence shown here is derived from an EMBL/GenBank/DDBJ whole genome shotgun (WGS) entry which is preliminary data.</text>
</comment>
<name>A0A5N5QN66_9AGAM</name>